<feature type="compositionally biased region" description="Basic and acidic residues" evidence="1">
    <location>
        <begin position="85"/>
        <end position="97"/>
    </location>
</feature>
<keyword evidence="3" id="KW-1185">Reference proteome</keyword>
<dbReference type="Proteomes" id="UP000299102">
    <property type="component" value="Unassembled WGS sequence"/>
</dbReference>
<organism evidence="2 3">
    <name type="scientific">Eumeta variegata</name>
    <name type="common">Bagworm moth</name>
    <name type="synonym">Eumeta japonica</name>
    <dbReference type="NCBI Taxonomy" id="151549"/>
    <lineage>
        <taxon>Eukaryota</taxon>
        <taxon>Metazoa</taxon>
        <taxon>Ecdysozoa</taxon>
        <taxon>Arthropoda</taxon>
        <taxon>Hexapoda</taxon>
        <taxon>Insecta</taxon>
        <taxon>Pterygota</taxon>
        <taxon>Neoptera</taxon>
        <taxon>Endopterygota</taxon>
        <taxon>Lepidoptera</taxon>
        <taxon>Glossata</taxon>
        <taxon>Ditrysia</taxon>
        <taxon>Tineoidea</taxon>
        <taxon>Psychidae</taxon>
        <taxon>Oiketicinae</taxon>
        <taxon>Eumeta</taxon>
    </lineage>
</organism>
<feature type="compositionally biased region" description="Basic residues" evidence="1">
    <location>
        <begin position="75"/>
        <end position="84"/>
    </location>
</feature>
<evidence type="ECO:0000313" key="2">
    <source>
        <dbReference type="EMBL" id="GBP71525.1"/>
    </source>
</evidence>
<protein>
    <submittedName>
        <fullName evidence="2">Uncharacterized protein</fullName>
    </submittedName>
</protein>
<dbReference type="EMBL" id="BGZK01001112">
    <property type="protein sequence ID" value="GBP71525.1"/>
    <property type="molecule type" value="Genomic_DNA"/>
</dbReference>
<evidence type="ECO:0000256" key="1">
    <source>
        <dbReference type="SAM" id="MobiDB-lite"/>
    </source>
</evidence>
<name>A0A4C1YAN4_EUMVA</name>
<reference evidence="2 3" key="1">
    <citation type="journal article" date="2019" name="Commun. Biol.">
        <title>The bagworm genome reveals a unique fibroin gene that provides high tensile strength.</title>
        <authorList>
            <person name="Kono N."/>
            <person name="Nakamura H."/>
            <person name="Ohtoshi R."/>
            <person name="Tomita M."/>
            <person name="Numata K."/>
            <person name="Arakawa K."/>
        </authorList>
    </citation>
    <scope>NUCLEOTIDE SEQUENCE [LARGE SCALE GENOMIC DNA]</scope>
</reference>
<proteinExistence type="predicted"/>
<gene>
    <name evidence="2" type="ORF">EVAR_50585_1</name>
</gene>
<feature type="region of interest" description="Disordered" evidence="1">
    <location>
        <begin position="24"/>
        <end position="97"/>
    </location>
</feature>
<comment type="caution">
    <text evidence="2">The sequence shown here is derived from an EMBL/GenBank/DDBJ whole genome shotgun (WGS) entry which is preliminary data.</text>
</comment>
<accession>A0A4C1YAN4</accession>
<feature type="compositionally biased region" description="Basic residues" evidence="1">
    <location>
        <begin position="24"/>
        <end position="39"/>
    </location>
</feature>
<dbReference type="AlphaFoldDB" id="A0A4C1YAN4"/>
<sequence>MLKEQPLSFLPLLLKVISGRITFPRRSRGAGGRRSRRSPNRINSGATAAAEDRRASVDACGNLPHGRRAAPNNRAGRRRRRGRARRTDGCELSERYV</sequence>
<evidence type="ECO:0000313" key="3">
    <source>
        <dbReference type="Proteomes" id="UP000299102"/>
    </source>
</evidence>